<organism evidence="8 9">
    <name type="scientific">Tistrella mobilis</name>
    <dbReference type="NCBI Taxonomy" id="171437"/>
    <lineage>
        <taxon>Bacteria</taxon>
        <taxon>Pseudomonadati</taxon>
        <taxon>Pseudomonadota</taxon>
        <taxon>Alphaproteobacteria</taxon>
        <taxon>Geminicoccales</taxon>
        <taxon>Geminicoccaceae</taxon>
        <taxon>Tistrella</taxon>
    </lineage>
</organism>
<evidence type="ECO:0000256" key="3">
    <source>
        <dbReference type="ARBA" id="ARBA00023029"/>
    </source>
</evidence>
<keyword evidence="3" id="KW-0799">Topoisomerase</keyword>
<comment type="catalytic activity">
    <reaction evidence="1">
        <text>ATP-dependent breakage, passage and rejoining of double-stranded DNA.</text>
        <dbReference type="EC" id="5.6.2.2"/>
    </reaction>
</comment>
<dbReference type="GO" id="GO:0003918">
    <property type="term" value="F:DNA topoisomerase type II (double strand cut, ATP-hydrolyzing) activity"/>
    <property type="evidence" value="ECO:0007669"/>
    <property type="project" value="UniProtKB-EC"/>
</dbReference>
<dbReference type="AlphaFoldDB" id="A0A3B9IF83"/>
<sequence>MRRSYLDYAMSVIVARALPDVRDGLKPVHRRILFSMHESGYEWNKPFRKSARVVGDVMGK</sequence>
<dbReference type="Pfam" id="PF00521">
    <property type="entry name" value="DNA_topoisoIV"/>
    <property type="match status" value="1"/>
</dbReference>
<name>A0A3B9IF83_9PROT</name>
<feature type="non-terminal residue" evidence="8">
    <location>
        <position position="60"/>
    </location>
</feature>
<comment type="caution">
    <text evidence="8">The sequence shown here is derived from an EMBL/GenBank/DDBJ whole genome shotgun (WGS) entry which is preliminary data.</text>
</comment>
<evidence type="ECO:0000256" key="1">
    <source>
        <dbReference type="ARBA" id="ARBA00000185"/>
    </source>
</evidence>
<keyword evidence="4 6" id="KW-0238">DNA-binding</keyword>
<dbReference type="EMBL" id="DMAI01000050">
    <property type="protein sequence ID" value="HAE46396.1"/>
    <property type="molecule type" value="Genomic_DNA"/>
</dbReference>
<dbReference type="InterPro" id="IPR050220">
    <property type="entry name" value="Type_II_DNA_Topoisomerases"/>
</dbReference>
<reference evidence="8 9" key="1">
    <citation type="journal article" date="2018" name="Nat. Biotechnol.">
        <title>A standardized bacterial taxonomy based on genome phylogeny substantially revises the tree of life.</title>
        <authorList>
            <person name="Parks D.H."/>
            <person name="Chuvochina M."/>
            <person name="Waite D.W."/>
            <person name="Rinke C."/>
            <person name="Skarshewski A."/>
            <person name="Chaumeil P.A."/>
            <person name="Hugenholtz P."/>
        </authorList>
    </citation>
    <scope>NUCLEOTIDE SEQUENCE [LARGE SCALE GENOMIC DNA]</scope>
    <source>
        <strain evidence="8">UBA8739</strain>
    </source>
</reference>
<dbReference type="PROSITE" id="PS52040">
    <property type="entry name" value="TOPO_IIA"/>
    <property type="match status" value="1"/>
</dbReference>
<dbReference type="InterPro" id="IPR013760">
    <property type="entry name" value="Topo_IIA-like_dom_sf"/>
</dbReference>
<evidence type="ECO:0000256" key="5">
    <source>
        <dbReference type="ARBA" id="ARBA00023235"/>
    </source>
</evidence>
<evidence type="ECO:0000256" key="4">
    <source>
        <dbReference type="ARBA" id="ARBA00023125"/>
    </source>
</evidence>
<evidence type="ECO:0000313" key="9">
    <source>
        <dbReference type="Proteomes" id="UP000257706"/>
    </source>
</evidence>
<feature type="domain" description="Topo IIA-type catalytic" evidence="7">
    <location>
        <begin position="18"/>
        <end position="60"/>
    </location>
</feature>
<proteinExistence type="inferred from homology"/>
<dbReference type="GO" id="GO:0009330">
    <property type="term" value="C:DNA topoisomerase type II (double strand cut, ATP-hydrolyzing) complex"/>
    <property type="evidence" value="ECO:0007669"/>
    <property type="project" value="TreeGrafter"/>
</dbReference>
<dbReference type="Gene3D" id="3.90.199.10">
    <property type="entry name" value="Topoisomerase II, domain 5"/>
    <property type="match status" value="1"/>
</dbReference>
<comment type="similarity">
    <text evidence="2">Belongs to the type II topoisomerase GyrA/ParC subunit family.</text>
</comment>
<evidence type="ECO:0000313" key="8">
    <source>
        <dbReference type="EMBL" id="HAE46396.1"/>
    </source>
</evidence>
<accession>A0A3B9IF83</accession>
<dbReference type="GO" id="GO:0005737">
    <property type="term" value="C:cytoplasm"/>
    <property type="evidence" value="ECO:0007669"/>
    <property type="project" value="TreeGrafter"/>
</dbReference>
<dbReference type="GO" id="GO:0003677">
    <property type="term" value="F:DNA binding"/>
    <property type="evidence" value="ECO:0007669"/>
    <property type="project" value="UniProtKB-UniRule"/>
</dbReference>
<evidence type="ECO:0000256" key="6">
    <source>
        <dbReference type="PROSITE-ProRule" id="PRU01384"/>
    </source>
</evidence>
<dbReference type="Proteomes" id="UP000257706">
    <property type="component" value="Unassembled WGS sequence"/>
</dbReference>
<dbReference type="PANTHER" id="PTHR43493:SF5">
    <property type="entry name" value="DNA GYRASE SUBUNIT A, CHLOROPLASTIC_MITOCHONDRIAL"/>
    <property type="match status" value="1"/>
</dbReference>
<comment type="caution">
    <text evidence="6">Lacks conserved residue(s) required for the propagation of feature annotation.</text>
</comment>
<dbReference type="GO" id="GO:0005524">
    <property type="term" value="F:ATP binding"/>
    <property type="evidence" value="ECO:0007669"/>
    <property type="project" value="InterPro"/>
</dbReference>
<protein>
    <recommendedName>
        <fullName evidence="7">Topo IIA-type catalytic domain-containing protein</fullName>
    </recommendedName>
</protein>
<keyword evidence="5" id="KW-0413">Isomerase</keyword>
<dbReference type="InterPro" id="IPR002205">
    <property type="entry name" value="Topo_IIA_dom_A"/>
</dbReference>
<evidence type="ECO:0000256" key="2">
    <source>
        <dbReference type="ARBA" id="ARBA00008263"/>
    </source>
</evidence>
<dbReference type="InterPro" id="IPR013758">
    <property type="entry name" value="Topo_IIA_A/C_ab"/>
</dbReference>
<dbReference type="SUPFAM" id="SSF56719">
    <property type="entry name" value="Type II DNA topoisomerase"/>
    <property type="match status" value="1"/>
</dbReference>
<dbReference type="PANTHER" id="PTHR43493">
    <property type="entry name" value="DNA GYRASE/TOPOISOMERASE SUBUNIT A"/>
    <property type="match status" value="1"/>
</dbReference>
<dbReference type="GO" id="GO:0006265">
    <property type="term" value="P:DNA topological change"/>
    <property type="evidence" value="ECO:0007669"/>
    <property type="project" value="InterPro"/>
</dbReference>
<evidence type="ECO:0000259" key="7">
    <source>
        <dbReference type="PROSITE" id="PS52040"/>
    </source>
</evidence>
<gene>
    <name evidence="8" type="ORF">DCK97_03155</name>
</gene>